<dbReference type="Gene3D" id="3.40.50.300">
    <property type="entry name" value="P-loop containing nucleotide triphosphate hydrolases"/>
    <property type="match status" value="1"/>
</dbReference>
<gene>
    <name evidence="3" type="ORF">C7383_102104</name>
</gene>
<dbReference type="InterPro" id="IPR051316">
    <property type="entry name" value="Zinc-reg_GTPase_activator"/>
</dbReference>
<evidence type="ECO:0000313" key="3">
    <source>
        <dbReference type="EMBL" id="PWJ77971.1"/>
    </source>
</evidence>
<sequence length="331" mass="37322">MKILVISGFLGAGKTTFIKALAKHTGREFAILENEYGSVGVDGDSLKDNIPPGKVNIWEMAEGCICCSMKGDFAASVLTIANTVDPEYLVIEPTGVGMLSSIIQSLKEIEYERISLLAPVTIVDGYSYERYRQEFTELYRDQIAEAHTVIISKMEQAGDQERALLEKKLREWNPHARILTAHYTQMEQDWWNSLLEKGYDGQSLKCEKAGGQELPDTFSMSGVFLESPEKLFLMMERIIFGEFGDICRAKGHLKAGNQIFQFDVADGRYSVTGMEKEQAGKVVFIGRDIRRQEIRRCFYTIKNPDGASRRAKPLRVRESAAHREKIPVITC</sequence>
<dbReference type="PANTHER" id="PTHR13748:SF62">
    <property type="entry name" value="COBW DOMAIN-CONTAINING PROTEIN"/>
    <property type="match status" value="1"/>
</dbReference>
<dbReference type="SUPFAM" id="SSF52540">
    <property type="entry name" value="P-loop containing nucleoside triphosphate hydrolases"/>
    <property type="match status" value="1"/>
</dbReference>
<organism evidence="3 4">
    <name type="scientific">Murimonas intestini</name>
    <dbReference type="NCBI Taxonomy" id="1337051"/>
    <lineage>
        <taxon>Bacteria</taxon>
        <taxon>Bacillati</taxon>
        <taxon>Bacillota</taxon>
        <taxon>Clostridia</taxon>
        <taxon>Lachnospirales</taxon>
        <taxon>Lachnospiraceae</taxon>
        <taxon>Murimonas</taxon>
    </lineage>
</organism>
<dbReference type="AlphaFoldDB" id="A0AB73T7V1"/>
<name>A0AB73T7V1_9FIRM</name>
<comment type="caution">
    <text evidence="3">The sequence shown here is derived from an EMBL/GenBank/DDBJ whole genome shotgun (WGS) entry which is preliminary data.</text>
</comment>
<evidence type="ECO:0000313" key="4">
    <source>
        <dbReference type="Proteomes" id="UP000245412"/>
    </source>
</evidence>
<dbReference type="Pfam" id="PF02492">
    <property type="entry name" value="cobW"/>
    <property type="match status" value="1"/>
</dbReference>
<feature type="domain" description="CobW C-terminal" evidence="2">
    <location>
        <begin position="228"/>
        <end position="298"/>
    </location>
</feature>
<dbReference type="InterPro" id="IPR027417">
    <property type="entry name" value="P-loop_NTPase"/>
</dbReference>
<dbReference type="Pfam" id="PF07683">
    <property type="entry name" value="CobW_C"/>
    <property type="match status" value="1"/>
</dbReference>
<feature type="domain" description="CobW/HypB/UreG nucleotide-binding" evidence="1">
    <location>
        <begin position="3"/>
        <end position="179"/>
    </location>
</feature>
<accession>A0AB73T7V1</accession>
<dbReference type="GO" id="GO:0005737">
    <property type="term" value="C:cytoplasm"/>
    <property type="evidence" value="ECO:0007669"/>
    <property type="project" value="TreeGrafter"/>
</dbReference>
<dbReference type="SUPFAM" id="SSF90002">
    <property type="entry name" value="Hypothetical protein YjiA, C-terminal domain"/>
    <property type="match status" value="1"/>
</dbReference>
<protein>
    <submittedName>
        <fullName evidence="3">G3E family GTPase</fullName>
    </submittedName>
</protein>
<dbReference type="RefSeq" id="WP_109624923.1">
    <property type="nucleotide sequence ID" value="NZ_JANKBI010000012.1"/>
</dbReference>
<keyword evidence="4" id="KW-1185">Reference proteome</keyword>
<dbReference type="PANTHER" id="PTHR13748">
    <property type="entry name" value="COBW-RELATED"/>
    <property type="match status" value="1"/>
</dbReference>
<dbReference type="InterPro" id="IPR011629">
    <property type="entry name" value="CobW-like_C"/>
</dbReference>
<evidence type="ECO:0000259" key="2">
    <source>
        <dbReference type="Pfam" id="PF07683"/>
    </source>
</evidence>
<dbReference type="CDD" id="cd03112">
    <property type="entry name" value="CobW-like"/>
    <property type="match status" value="1"/>
</dbReference>
<dbReference type="EMBL" id="QGGY01000002">
    <property type="protein sequence ID" value="PWJ77971.1"/>
    <property type="molecule type" value="Genomic_DNA"/>
</dbReference>
<reference evidence="3 4" key="1">
    <citation type="submission" date="2018-05" db="EMBL/GenBank/DDBJ databases">
        <authorList>
            <person name="Goeker M."/>
            <person name="Huntemann M."/>
            <person name="Clum A."/>
            <person name="Pillay M."/>
            <person name="Palaniappan K."/>
            <person name="Varghese N."/>
            <person name="Mikhailova N."/>
            <person name="Stamatis D."/>
            <person name="Reddy T."/>
            <person name="Daum C."/>
            <person name="Shapiro N."/>
            <person name="Ivanova N."/>
            <person name="Kyrpides N."/>
            <person name="Woyke T."/>
        </authorList>
    </citation>
    <scope>NUCLEOTIDE SEQUENCE [LARGE SCALE GENOMIC DNA]</scope>
    <source>
        <strain evidence="3 4">DSM 26524</strain>
    </source>
</reference>
<dbReference type="Proteomes" id="UP000245412">
    <property type="component" value="Unassembled WGS sequence"/>
</dbReference>
<evidence type="ECO:0000259" key="1">
    <source>
        <dbReference type="Pfam" id="PF02492"/>
    </source>
</evidence>
<proteinExistence type="predicted"/>
<dbReference type="InterPro" id="IPR003495">
    <property type="entry name" value="CobW/HypB/UreG_nucleotide-bd"/>
</dbReference>